<organism evidence="1 2">
    <name type="scientific">Panagrolaimus sp. PS1159</name>
    <dbReference type="NCBI Taxonomy" id="55785"/>
    <lineage>
        <taxon>Eukaryota</taxon>
        <taxon>Metazoa</taxon>
        <taxon>Ecdysozoa</taxon>
        <taxon>Nematoda</taxon>
        <taxon>Chromadorea</taxon>
        <taxon>Rhabditida</taxon>
        <taxon>Tylenchina</taxon>
        <taxon>Panagrolaimomorpha</taxon>
        <taxon>Panagrolaimoidea</taxon>
        <taxon>Panagrolaimidae</taxon>
        <taxon>Panagrolaimus</taxon>
    </lineage>
</organism>
<name>A0AC35FR55_9BILA</name>
<accession>A0AC35FR55</accession>
<protein>
    <submittedName>
        <fullName evidence="2">Uncharacterized protein</fullName>
    </submittedName>
</protein>
<dbReference type="Proteomes" id="UP000887580">
    <property type="component" value="Unplaced"/>
</dbReference>
<sequence length="230" mass="26323">MRSVHSKKSHYIEYACHNGSYHCHISDGSTVSSLLPIDIEQLFQGLQLNEEVKGEISGIVPISARDALVREYRKTLIEKHKKKFEEFIRVPQNLADIHNGIYSRELILLLREINKNFHLVPCPLSEIELKRIGIDRSTMPPSLPVKYYYKSTFQVHGRGRSRGSGYNNGTRNSPLNYVRAPNDVKINNRQPLQSSSSLDVKAEIEVCFYFSNSSSLNVKAEIEVCFYFSK</sequence>
<evidence type="ECO:0000313" key="2">
    <source>
        <dbReference type="WBParaSite" id="PS1159_v2.g19975.t1"/>
    </source>
</evidence>
<reference evidence="2" key="1">
    <citation type="submission" date="2022-11" db="UniProtKB">
        <authorList>
            <consortium name="WormBaseParasite"/>
        </authorList>
    </citation>
    <scope>IDENTIFICATION</scope>
</reference>
<dbReference type="WBParaSite" id="PS1159_v2.g19975.t1">
    <property type="protein sequence ID" value="PS1159_v2.g19975.t1"/>
    <property type="gene ID" value="PS1159_v2.g19975"/>
</dbReference>
<evidence type="ECO:0000313" key="1">
    <source>
        <dbReference type="Proteomes" id="UP000887580"/>
    </source>
</evidence>
<proteinExistence type="predicted"/>